<feature type="active site" description="Proton donor" evidence="12">
    <location>
        <position position="124"/>
    </location>
</feature>
<comment type="subcellular location">
    <subcellularLocation>
        <location evidence="1 12">Cytoplasm</location>
    </subcellularLocation>
</comment>
<reference evidence="15" key="1">
    <citation type="journal article" date="2020" name="mSystems">
        <title>Genome- and Community-Level Interaction Insights into Carbon Utilization and Element Cycling Functions of Hydrothermarchaeota in Hydrothermal Sediment.</title>
        <authorList>
            <person name="Zhou Z."/>
            <person name="Liu Y."/>
            <person name="Xu W."/>
            <person name="Pan J."/>
            <person name="Luo Z.H."/>
            <person name="Li M."/>
        </authorList>
    </citation>
    <scope>NUCLEOTIDE SEQUENCE [LARGE SCALE GENOMIC DNA]</scope>
    <source>
        <strain evidence="15">HyVt-501</strain>
    </source>
</reference>
<dbReference type="EC" id="2.5.1.7" evidence="12"/>
<dbReference type="AlphaFoldDB" id="A0A7C5L8Z5"/>
<comment type="catalytic activity">
    <reaction evidence="11 12">
        <text>phosphoenolpyruvate + UDP-N-acetyl-alpha-D-glucosamine = UDP-N-acetyl-3-O-(1-carboxyvinyl)-alpha-D-glucosamine + phosphate</text>
        <dbReference type="Rhea" id="RHEA:18681"/>
        <dbReference type="ChEBI" id="CHEBI:43474"/>
        <dbReference type="ChEBI" id="CHEBI:57705"/>
        <dbReference type="ChEBI" id="CHEBI:58702"/>
        <dbReference type="ChEBI" id="CHEBI:68483"/>
        <dbReference type="EC" id="2.5.1.7"/>
    </reaction>
</comment>
<evidence type="ECO:0000256" key="8">
    <source>
        <dbReference type="ARBA" id="ARBA00023306"/>
    </source>
</evidence>
<evidence type="ECO:0000256" key="13">
    <source>
        <dbReference type="SAM" id="Coils"/>
    </source>
</evidence>
<dbReference type="GO" id="GO:0005737">
    <property type="term" value="C:cytoplasm"/>
    <property type="evidence" value="ECO:0007669"/>
    <property type="project" value="UniProtKB-SubCell"/>
</dbReference>
<comment type="function">
    <text evidence="12">Cell wall formation. Adds enolpyruvyl to UDP-N-acetylglucosamine.</text>
</comment>
<dbReference type="PANTHER" id="PTHR43783">
    <property type="entry name" value="UDP-N-ACETYLGLUCOSAMINE 1-CARBOXYVINYLTRANSFERASE"/>
    <property type="match status" value="1"/>
</dbReference>
<comment type="caution">
    <text evidence="15">The sequence shown here is derived from an EMBL/GenBank/DDBJ whole genome shotgun (WGS) entry which is preliminary data.</text>
</comment>
<keyword evidence="5 12" id="KW-0808">Transferase</keyword>
<feature type="binding site" evidence="12">
    <location>
        <position position="100"/>
    </location>
    <ligand>
        <name>UDP-N-acetyl-alpha-D-glucosamine</name>
        <dbReference type="ChEBI" id="CHEBI:57705"/>
    </ligand>
</feature>
<dbReference type="GO" id="GO:0008760">
    <property type="term" value="F:UDP-N-acetylglucosamine 1-carboxyvinyltransferase activity"/>
    <property type="evidence" value="ECO:0007669"/>
    <property type="project" value="UniProtKB-UniRule"/>
</dbReference>
<dbReference type="InterPro" id="IPR005750">
    <property type="entry name" value="UDP_GlcNAc_COvinyl_MurA"/>
</dbReference>
<dbReference type="InterPro" id="IPR050068">
    <property type="entry name" value="MurA_subfamily"/>
</dbReference>
<feature type="binding site" evidence="12">
    <location>
        <begin position="129"/>
        <end position="133"/>
    </location>
    <ligand>
        <name>UDP-N-acetyl-alpha-D-glucosamine</name>
        <dbReference type="ChEBI" id="CHEBI:57705"/>
    </ligand>
</feature>
<dbReference type="UniPathway" id="UPA00219"/>
<evidence type="ECO:0000259" key="14">
    <source>
        <dbReference type="Pfam" id="PF00275"/>
    </source>
</evidence>
<comment type="similarity">
    <text evidence="10 12">Belongs to the EPSP synthase family. MurA subfamily.</text>
</comment>
<proteinExistence type="inferred from homology"/>
<keyword evidence="3 12" id="KW-0963">Cytoplasm</keyword>
<dbReference type="InterPro" id="IPR036968">
    <property type="entry name" value="Enolpyruvate_Tfrase_sf"/>
</dbReference>
<keyword evidence="9 12" id="KW-0961">Cell wall biogenesis/degradation</keyword>
<keyword evidence="13" id="KW-0175">Coiled coil</keyword>
<dbReference type="GO" id="GO:0009252">
    <property type="term" value="P:peptidoglycan biosynthetic process"/>
    <property type="evidence" value="ECO:0007669"/>
    <property type="project" value="UniProtKB-UniRule"/>
</dbReference>
<evidence type="ECO:0000256" key="3">
    <source>
        <dbReference type="ARBA" id="ARBA00022490"/>
    </source>
</evidence>
<protein>
    <recommendedName>
        <fullName evidence="12">UDP-N-acetylglucosamine 1-carboxyvinyltransferase</fullName>
        <ecNumber evidence="12">2.5.1.7</ecNumber>
    </recommendedName>
    <alternativeName>
        <fullName evidence="12">Enoylpyruvate transferase</fullName>
    </alternativeName>
    <alternativeName>
        <fullName evidence="12">UDP-N-acetylglucosamine enolpyruvyl transferase</fullName>
        <shortName evidence="12">EPT</shortName>
    </alternativeName>
</protein>
<dbReference type="GO" id="GO:0008360">
    <property type="term" value="P:regulation of cell shape"/>
    <property type="evidence" value="ECO:0007669"/>
    <property type="project" value="UniProtKB-KW"/>
</dbReference>
<keyword evidence="4 12" id="KW-0132">Cell division</keyword>
<sequence length="427" mass="46501">MKNTTSSSSEILLVEGGQKLKGRVRVSGAKNASLPIIFASVATRETCSLEEVPDLLDIRNVTELLKRFGAFSERRGALFTIDPSGVKSFCAPAEIVSRMRASILSMGPLLGRFGEAVVALPGGCSIGARPIDQHLKFFSTAGAEISFRNGYVHLKISKKKPVEFGFDLVTVTGTENALIYLSTVEGRSVLRNIALEPEVLDLIEVLRKMGAEIDIEGRTAQIRGVGEPAGFHHRVIPDRIEAGTLMVASVLTDGEVLLENVRLDHLEAVVETLRESGGEVRECGEGVVVRRRGRLQPLDITTAEYPGFPTDMQAQFTTLLSLAEGTSSVRENIFENRFQHVRELGRMGARIEVKGRVAHIFGVSLLRGARVRSTDLRASASLVLAGLAAQGTTLITDIHHLDRGYERLEEKLERLGASIKRLPAELS</sequence>
<keyword evidence="12" id="KW-0670">Pyruvate</keyword>
<evidence type="ECO:0000256" key="11">
    <source>
        <dbReference type="ARBA" id="ARBA00047527"/>
    </source>
</evidence>
<dbReference type="GO" id="GO:0051301">
    <property type="term" value="P:cell division"/>
    <property type="evidence" value="ECO:0007669"/>
    <property type="project" value="UniProtKB-KW"/>
</dbReference>
<evidence type="ECO:0000256" key="4">
    <source>
        <dbReference type="ARBA" id="ARBA00022618"/>
    </source>
</evidence>
<dbReference type="SUPFAM" id="SSF55205">
    <property type="entry name" value="EPT/RTPC-like"/>
    <property type="match status" value="1"/>
</dbReference>
<evidence type="ECO:0000256" key="12">
    <source>
        <dbReference type="HAMAP-Rule" id="MF_00111"/>
    </source>
</evidence>
<accession>A0A7C5L8Z5</accession>
<evidence type="ECO:0000256" key="7">
    <source>
        <dbReference type="ARBA" id="ARBA00022984"/>
    </source>
</evidence>
<feature type="coiled-coil region" evidence="13">
    <location>
        <begin position="398"/>
        <end position="425"/>
    </location>
</feature>
<feature type="domain" description="Enolpyruvate transferase" evidence="14">
    <location>
        <begin position="14"/>
        <end position="412"/>
    </location>
</feature>
<feature type="binding site" evidence="12">
    <location>
        <position position="311"/>
    </location>
    <ligand>
        <name>UDP-N-acetyl-alpha-D-glucosamine</name>
        <dbReference type="ChEBI" id="CHEBI:57705"/>
    </ligand>
</feature>
<dbReference type="PANTHER" id="PTHR43783:SF1">
    <property type="entry name" value="UDP-N-ACETYLGLUCOSAMINE 1-CARBOXYVINYLTRANSFERASE"/>
    <property type="match status" value="1"/>
</dbReference>
<keyword evidence="6 12" id="KW-0133">Cell shape</keyword>
<feature type="modified residue" description="2-(S-cysteinyl)pyruvic acid O-phosphothioketal" evidence="12">
    <location>
        <position position="124"/>
    </location>
</feature>
<evidence type="ECO:0000256" key="10">
    <source>
        <dbReference type="ARBA" id="ARBA00038367"/>
    </source>
</evidence>
<dbReference type="Gene3D" id="3.65.10.10">
    <property type="entry name" value="Enolpyruvate transferase domain"/>
    <property type="match status" value="2"/>
</dbReference>
<name>A0A7C5L8Z5_AQUAO</name>
<dbReference type="EMBL" id="DRNB01000113">
    <property type="protein sequence ID" value="HHJ63863.1"/>
    <property type="molecule type" value="Genomic_DNA"/>
</dbReference>
<comment type="caution">
    <text evidence="12">Lacks conserved residue(s) required for the propagation of feature annotation.</text>
</comment>
<dbReference type="Pfam" id="PF00275">
    <property type="entry name" value="EPSP_synthase"/>
    <property type="match status" value="1"/>
</dbReference>
<dbReference type="CDD" id="cd01555">
    <property type="entry name" value="UdpNAET"/>
    <property type="match status" value="1"/>
</dbReference>
<evidence type="ECO:0000256" key="6">
    <source>
        <dbReference type="ARBA" id="ARBA00022960"/>
    </source>
</evidence>
<dbReference type="InterPro" id="IPR001986">
    <property type="entry name" value="Enolpyruvate_Tfrase_dom"/>
</dbReference>
<evidence type="ECO:0000256" key="5">
    <source>
        <dbReference type="ARBA" id="ARBA00022679"/>
    </source>
</evidence>
<evidence type="ECO:0000313" key="15">
    <source>
        <dbReference type="EMBL" id="HHJ63863.1"/>
    </source>
</evidence>
<feature type="binding site" evidence="12">
    <location>
        <begin position="30"/>
        <end position="31"/>
    </location>
    <ligand>
        <name>phosphoenolpyruvate</name>
        <dbReference type="ChEBI" id="CHEBI:58702"/>
    </ligand>
</feature>
<comment type="pathway">
    <text evidence="2 12">Cell wall biogenesis; peptidoglycan biosynthesis.</text>
</comment>
<dbReference type="GO" id="GO:0071555">
    <property type="term" value="P:cell wall organization"/>
    <property type="evidence" value="ECO:0007669"/>
    <property type="project" value="UniProtKB-KW"/>
</dbReference>
<organism evidence="15">
    <name type="scientific">Aquifex aeolicus</name>
    <dbReference type="NCBI Taxonomy" id="63363"/>
    <lineage>
        <taxon>Bacteria</taxon>
        <taxon>Pseudomonadati</taxon>
        <taxon>Aquificota</taxon>
        <taxon>Aquificia</taxon>
        <taxon>Aquificales</taxon>
        <taxon>Aquificaceae</taxon>
        <taxon>Aquifex</taxon>
    </lineage>
</organism>
<evidence type="ECO:0000256" key="1">
    <source>
        <dbReference type="ARBA" id="ARBA00004496"/>
    </source>
</evidence>
<dbReference type="NCBIfam" id="NF006873">
    <property type="entry name" value="PRK09369.1"/>
    <property type="match status" value="1"/>
</dbReference>
<keyword evidence="8 12" id="KW-0131">Cell cycle</keyword>
<dbReference type="HAMAP" id="MF_00111">
    <property type="entry name" value="MurA"/>
    <property type="match status" value="1"/>
</dbReference>
<evidence type="ECO:0000256" key="9">
    <source>
        <dbReference type="ARBA" id="ARBA00023316"/>
    </source>
</evidence>
<dbReference type="NCBIfam" id="TIGR01072">
    <property type="entry name" value="murA"/>
    <property type="match status" value="1"/>
</dbReference>
<evidence type="ECO:0000256" key="2">
    <source>
        <dbReference type="ARBA" id="ARBA00004752"/>
    </source>
</evidence>
<dbReference type="InterPro" id="IPR013792">
    <property type="entry name" value="RNA3'P_cycl/enolpyr_Trfase_a/b"/>
</dbReference>
<feature type="binding site" evidence="12">
    <location>
        <position position="333"/>
    </location>
    <ligand>
        <name>UDP-N-acetyl-alpha-D-glucosamine</name>
        <dbReference type="ChEBI" id="CHEBI:57705"/>
    </ligand>
</feature>
<keyword evidence="7 12" id="KW-0573">Peptidoglycan synthesis</keyword>
<dbReference type="GO" id="GO:0019277">
    <property type="term" value="P:UDP-N-acetylgalactosamine biosynthetic process"/>
    <property type="evidence" value="ECO:0007669"/>
    <property type="project" value="InterPro"/>
</dbReference>
<gene>
    <name evidence="12 15" type="primary">murA</name>
    <name evidence="15" type="ORF">ENJ61_03050</name>
</gene>
<dbReference type="Proteomes" id="UP000885792">
    <property type="component" value="Unassembled WGS sequence"/>
</dbReference>